<feature type="compositionally biased region" description="Basic and acidic residues" evidence="1">
    <location>
        <begin position="60"/>
        <end position="70"/>
    </location>
</feature>
<feature type="region of interest" description="Disordered" evidence="1">
    <location>
        <begin position="113"/>
        <end position="137"/>
    </location>
</feature>
<evidence type="ECO:0000313" key="2">
    <source>
        <dbReference type="EMBL" id="TNN44737.1"/>
    </source>
</evidence>
<dbReference type="Proteomes" id="UP000314294">
    <property type="component" value="Unassembled WGS sequence"/>
</dbReference>
<proteinExistence type="predicted"/>
<evidence type="ECO:0000313" key="3">
    <source>
        <dbReference type="Proteomes" id="UP000314294"/>
    </source>
</evidence>
<feature type="region of interest" description="Disordered" evidence="1">
    <location>
        <begin position="1"/>
        <end position="99"/>
    </location>
</feature>
<accession>A0A4Z2FTY7</accession>
<sequence length="167" mass="18645">MDRGPALHFTAKRLRPSRRGVTAGAVKPASSTIHNTKEASTPLTPPQNTRPEATPTAGELRGRKKEEKKEGRHRARIPAASGAALDVPGKRATQPASAAVTWSRCIPPLPAAHTKMLPFPPRPWEDKQKDVNMKEREQKEEDFYKECFHLTVSRASYRNASHMLNHR</sequence>
<organism evidence="2 3">
    <name type="scientific">Liparis tanakae</name>
    <name type="common">Tanaka's snailfish</name>
    <dbReference type="NCBI Taxonomy" id="230148"/>
    <lineage>
        <taxon>Eukaryota</taxon>
        <taxon>Metazoa</taxon>
        <taxon>Chordata</taxon>
        <taxon>Craniata</taxon>
        <taxon>Vertebrata</taxon>
        <taxon>Euteleostomi</taxon>
        <taxon>Actinopterygii</taxon>
        <taxon>Neopterygii</taxon>
        <taxon>Teleostei</taxon>
        <taxon>Neoteleostei</taxon>
        <taxon>Acanthomorphata</taxon>
        <taxon>Eupercaria</taxon>
        <taxon>Perciformes</taxon>
        <taxon>Cottioidei</taxon>
        <taxon>Cottales</taxon>
        <taxon>Liparidae</taxon>
        <taxon>Liparis</taxon>
    </lineage>
</organism>
<feature type="compositionally biased region" description="Basic and acidic residues" evidence="1">
    <location>
        <begin position="123"/>
        <end position="137"/>
    </location>
</feature>
<reference evidence="2 3" key="1">
    <citation type="submission" date="2019-03" db="EMBL/GenBank/DDBJ databases">
        <title>First draft genome of Liparis tanakae, snailfish: a comprehensive survey of snailfish specific genes.</title>
        <authorList>
            <person name="Kim W."/>
            <person name="Song I."/>
            <person name="Jeong J.-H."/>
            <person name="Kim D."/>
            <person name="Kim S."/>
            <person name="Ryu S."/>
            <person name="Song J.Y."/>
            <person name="Lee S.K."/>
        </authorList>
    </citation>
    <scope>NUCLEOTIDE SEQUENCE [LARGE SCALE GENOMIC DNA]</scope>
    <source>
        <tissue evidence="2">Muscle</tissue>
    </source>
</reference>
<name>A0A4Z2FTY7_9TELE</name>
<gene>
    <name evidence="2" type="ORF">EYF80_045077</name>
</gene>
<dbReference type="AlphaFoldDB" id="A0A4Z2FTY7"/>
<dbReference type="EMBL" id="SRLO01000887">
    <property type="protein sequence ID" value="TNN44737.1"/>
    <property type="molecule type" value="Genomic_DNA"/>
</dbReference>
<protein>
    <submittedName>
        <fullName evidence="2">Uncharacterized protein</fullName>
    </submittedName>
</protein>
<keyword evidence="3" id="KW-1185">Reference proteome</keyword>
<comment type="caution">
    <text evidence="2">The sequence shown here is derived from an EMBL/GenBank/DDBJ whole genome shotgun (WGS) entry which is preliminary data.</text>
</comment>
<evidence type="ECO:0000256" key="1">
    <source>
        <dbReference type="SAM" id="MobiDB-lite"/>
    </source>
</evidence>
<feature type="compositionally biased region" description="Polar residues" evidence="1">
    <location>
        <begin position="29"/>
        <end position="51"/>
    </location>
</feature>